<reference evidence="2" key="1">
    <citation type="journal article" date="2023" name="Mol. Biol. Evol.">
        <title>Third-Generation Sequencing Reveals the Adaptive Role of the Epigenome in Three Deep-Sea Polychaetes.</title>
        <authorList>
            <person name="Perez M."/>
            <person name="Aroh O."/>
            <person name="Sun Y."/>
            <person name="Lan Y."/>
            <person name="Juniper S.K."/>
            <person name="Young C.R."/>
            <person name="Angers B."/>
            <person name="Qian P.Y."/>
        </authorList>
    </citation>
    <scope>NUCLEOTIDE SEQUENCE</scope>
    <source>
        <strain evidence="2">P08H-3</strain>
    </source>
</reference>
<keyword evidence="3" id="KW-1185">Reference proteome</keyword>
<feature type="region of interest" description="Disordered" evidence="1">
    <location>
        <begin position="183"/>
        <end position="224"/>
    </location>
</feature>
<sequence length="224" mass="25276">MKHFDINEYSGSVVINEADTYLQDKANDLRGKRLTDISVDNVMIASSIAKMKIGSAPGFDGVMTEHLKGACNTNVVAGFRSIFNIYLQFGIVPSNFRNGLIIPTLKKPQSDTSVPNNYRPVTISPTLFKLMEIIILSHTQHQFSDAQFGFIEGRGTQMAITLSTNHDDKLTDTNHHNELQDTDHFDELHDPNYHDELQDTNHNDDLQDTNHHDQLQDDHKCNAL</sequence>
<evidence type="ECO:0000256" key="1">
    <source>
        <dbReference type="SAM" id="MobiDB-lite"/>
    </source>
</evidence>
<protein>
    <recommendedName>
        <fullName evidence="4">Reverse transcriptase domain-containing protein</fullName>
    </recommendedName>
</protein>
<proteinExistence type="predicted"/>
<evidence type="ECO:0008006" key="4">
    <source>
        <dbReference type="Google" id="ProtNLM"/>
    </source>
</evidence>
<organism evidence="2 3">
    <name type="scientific">Paralvinella palmiformis</name>
    <dbReference type="NCBI Taxonomy" id="53620"/>
    <lineage>
        <taxon>Eukaryota</taxon>
        <taxon>Metazoa</taxon>
        <taxon>Spiralia</taxon>
        <taxon>Lophotrochozoa</taxon>
        <taxon>Annelida</taxon>
        <taxon>Polychaeta</taxon>
        <taxon>Sedentaria</taxon>
        <taxon>Canalipalpata</taxon>
        <taxon>Terebellida</taxon>
        <taxon>Terebelliformia</taxon>
        <taxon>Alvinellidae</taxon>
        <taxon>Paralvinella</taxon>
    </lineage>
</organism>
<evidence type="ECO:0000313" key="3">
    <source>
        <dbReference type="Proteomes" id="UP001208570"/>
    </source>
</evidence>
<gene>
    <name evidence="2" type="ORF">LSH36_844g00112</name>
</gene>
<name>A0AAD9MRT2_9ANNE</name>
<dbReference type="EMBL" id="JAODUP010000844">
    <property type="protein sequence ID" value="KAK2143407.1"/>
    <property type="molecule type" value="Genomic_DNA"/>
</dbReference>
<dbReference type="AlphaFoldDB" id="A0AAD9MRT2"/>
<dbReference type="PANTHER" id="PTHR19446">
    <property type="entry name" value="REVERSE TRANSCRIPTASES"/>
    <property type="match status" value="1"/>
</dbReference>
<accession>A0AAD9MRT2</accession>
<comment type="caution">
    <text evidence="2">The sequence shown here is derived from an EMBL/GenBank/DDBJ whole genome shotgun (WGS) entry which is preliminary data.</text>
</comment>
<evidence type="ECO:0000313" key="2">
    <source>
        <dbReference type="EMBL" id="KAK2143407.1"/>
    </source>
</evidence>
<dbReference type="Proteomes" id="UP001208570">
    <property type="component" value="Unassembled WGS sequence"/>
</dbReference>